<evidence type="ECO:0000256" key="3">
    <source>
        <dbReference type="ARBA" id="ARBA00022475"/>
    </source>
</evidence>
<evidence type="ECO:0000256" key="4">
    <source>
        <dbReference type="ARBA" id="ARBA00022692"/>
    </source>
</evidence>
<feature type="transmembrane region" description="Helical" evidence="7">
    <location>
        <begin position="77"/>
        <end position="103"/>
    </location>
</feature>
<dbReference type="RefSeq" id="WP_305938224.1">
    <property type="nucleotide sequence ID" value="NZ_CP132191.1"/>
</dbReference>
<proteinExistence type="inferred from homology"/>
<evidence type="ECO:0000256" key="1">
    <source>
        <dbReference type="ARBA" id="ARBA00004651"/>
    </source>
</evidence>
<dbReference type="Pfam" id="PF00528">
    <property type="entry name" value="BPD_transp_1"/>
    <property type="match status" value="1"/>
</dbReference>
<dbReference type="InterPro" id="IPR035906">
    <property type="entry name" value="MetI-like_sf"/>
</dbReference>
<comment type="subcellular location">
    <subcellularLocation>
        <location evidence="1 7">Cell membrane</location>
        <topology evidence="1 7">Multi-pass membrane protein</topology>
    </subcellularLocation>
</comment>
<feature type="domain" description="ABC transmembrane type-1" evidence="8">
    <location>
        <begin position="78"/>
        <end position="262"/>
    </location>
</feature>
<evidence type="ECO:0000256" key="2">
    <source>
        <dbReference type="ARBA" id="ARBA00022448"/>
    </source>
</evidence>
<protein>
    <submittedName>
        <fullName evidence="9">ABC transporter permease subunit</fullName>
    </submittedName>
</protein>
<comment type="similarity">
    <text evidence="7">Belongs to the binding-protein-dependent transport system permease family.</text>
</comment>
<dbReference type="EMBL" id="CP132191">
    <property type="protein sequence ID" value="WLP85800.1"/>
    <property type="molecule type" value="Genomic_DNA"/>
</dbReference>
<feature type="transmembrane region" description="Helical" evidence="7">
    <location>
        <begin position="343"/>
        <end position="367"/>
    </location>
</feature>
<keyword evidence="5 7" id="KW-1133">Transmembrane helix</keyword>
<feature type="transmembrane region" description="Helical" evidence="7">
    <location>
        <begin position="289"/>
        <end position="307"/>
    </location>
</feature>
<dbReference type="SUPFAM" id="SSF161098">
    <property type="entry name" value="MetI-like"/>
    <property type="match status" value="2"/>
</dbReference>
<accession>A0ABY9HC87</accession>
<organism evidence="9 10">
    <name type="scientific">Mycoplasma seminis</name>
    <dbReference type="NCBI Taxonomy" id="512749"/>
    <lineage>
        <taxon>Bacteria</taxon>
        <taxon>Bacillati</taxon>
        <taxon>Mycoplasmatota</taxon>
        <taxon>Mollicutes</taxon>
        <taxon>Mycoplasmataceae</taxon>
        <taxon>Mycoplasma</taxon>
    </lineage>
</organism>
<feature type="transmembrane region" description="Helical" evidence="7">
    <location>
        <begin position="140"/>
        <end position="158"/>
    </location>
</feature>
<keyword evidence="10" id="KW-1185">Reference proteome</keyword>
<dbReference type="PANTHER" id="PTHR30043">
    <property type="entry name" value="PHOSPHONATES TRANSPORT SYSTEM PERMEASE PROTEIN"/>
    <property type="match status" value="1"/>
</dbReference>
<evidence type="ECO:0000256" key="5">
    <source>
        <dbReference type="ARBA" id="ARBA00022989"/>
    </source>
</evidence>
<name>A0ABY9HC87_9MOLU</name>
<sequence length="564" mass="66182">MNKQIFNSKIKQKRILKYISILLAVSFLFYALYNLKFFYFVASPQWGKSWSNFKSIFAFNSTSNALSENLWLVNWNYFLITLKGVTLGTFSGFLLAIITGYFSASNIHKHKTFSYLIKTIILLLRAFPVIVFILLFKDAFSAMLASFVLYFWFTWLWMNRYIADLIESCSTKKYYQDISLGSGKIKSFYKNIYLNIRIKFFLNFFMSYESNIRWLTILGLVGISGLGVVFGNLRVYKDSLGITLLFIALFILLVELILFALNKVLLVSKAISNPSIKDIKSLKYNWKKYVLWLMTLVYIAIVIWGLISLRSESVYSKTLEDYFSLVFKFDFTNINWNDLMLDYWLILQQGYVALVFGYIFALLYAYVLAERINKNYNVILSKIGLIIFKVIPTFIWFLIFNPLMHSYAAITIALVISCFRKLTKQIAESINTISATKIERFYALGWSKLKVYTWYIIPYINKQLLAVFIFQSEDCLRNSISYGTFANISIYSLINEYQRTLQYNKIFPVILPAYITFILFEVAFWIYKSKIWEKFTNKNNSQHLTVTAKYEKFQKRLISSLKSN</sequence>
<keyword evidence="3" id="KW-1003">Cell membrane</keyword>
<gene>
    <name evidence="9" type="ORF">Q8852_01480</name>
</gene>
<dbReference type="Proteomes" id="UP001237011">
    <property type="component" value="Chromosome"/>
</dbReference>
<feature type="transmembrane region" description="Helical" evidence="7">
    <location>
        <begin position="21"/>
        <end position="42"/>
    </location>
</feature>
<dbReference type="PANTHER" id="PTHR30043:SF1">
    <property type="entry name" value="ABC TRANSPORT SYSTEM PERMEASE PROTEIN P69"/>
    <property type="match status" value="1"/>
</dbReference>
<evidence type="ECO:0000313" key="9">
    <source>
        <dbReference type="EMBL" id="WLP85800.1"/>
    </source>
</evidence>
<keyword evidence="2 7" id="KW-0813">Transport</keyword>
<dbReference type="InterPro" id="IPR000515">
    <property type="entry name" value="MetI-like"/>
</dbReference>
<feature type="transmembrane region" description="Helical" evidence="7">
    <location>
        <begin position="115"/>
        <end position="134"/>
    </location>
</feature>
<feature type="transmembrane region" description="Helical" evidence="7">
    <location>
        <begin position="214"/>
        <end position="236"/>
    </location>
</feature>
<keyword evidence="6 7" id="KW-0472">Membrane</keyword>
<feature type="transmembrane region" description="Helical" evidence="7">
    <location>
        <begin position="506"/>
        <end position="527"/>
    </location>
</feature>
<dbReference type="PROSITE" id="PS50928">
    <property type="entry name" value="ABC_TM1"/>
    <property type="match status" value="2"/>
</dbReference>
<evidence type="ECO:0000313" key="10">
    <source>
        <dbReference type="Proteomes" id="UP001237011"/>
    </source>
</evidence>
<feature type="transmembrane region" description="Helical" evidence="7">
    <location>
        <begin position="379"/>
        <end position="399"/>
    </location>
</feature>
<evidence type="ECO:0000259" key="8">
    <source>
        <dbReference type="PROSITE" id="PS50928"/>
    </source>
</evidence>
<evidence type="ECO:0000256" key="6">
    <source>
        <dbReference type="ARBA" id="ARBA00023136"/>
    </source>
</evidence>
<dbReference type="Gene3D" id="1.10.3720.10">
    <property type="entry name" value="MetI-like"/>
    <property type="match status" value="2"/>
</dbReference>
<feature type="domain" description="ABC transmembrane type-1" evidence="8">
    <location>
        <begin position="343"/>
        <end position="528"/>
    </location>
</feature>
<keyword evidence="4 7" id="KW-0812">Transmembrane</keyword>
<reference evidence="9" key="1">
    <citation type="submission" date="2023-08" db="EMBL/GenBank/DDBJ databases">
        <title>Complete genome sequence of Mycoplasma seminis 2200.</title>
        <authorList>
            <person name="Spergser J."/>
        </authorList>
    </citation>
    <scope>NUCLEOTIDE SEQUENCE [LARGE SCALE GENOMIC DNA]</scope>
    <source>
        <strain evidence="9">2200</strain>
    </source>
</reference>
<feature type="transmembrane region" description="Helical" evidence="7">
    <location>
        <begin position="242"/>
        <end position="268"/>
    </location>
</feature>
<evidence type="ECO:0000256" key="7">
    <source>
        <dbReference type="RuleBase" id="RU363032"/>
    </source>
</evidence>